<feature type="coiled-coil region" evidence="1">
    <location>
        <begin position="240"/>
        <end position="267"/>
    </location>
</feature>
<evidence type="ECO:0000256" key="1">
    <source>
        <dbReference type="SAM" id="Coils"/>
    </source>
</evidence>
<dbReference type="InterPro" id="IPR025316">
    <property type="entry name" value="DUF4221"/>
</dbReference>
<comment type="caution">
    <text evidence="3">The sequence shown here is derived from an EMBL/GenBank/DDBJ whole genome shotgun (WGS) entry which is preliminary data.</text>
</comment>
<dbReference type="PROSITE" id="PS51257">
    <property type="entry name" value="PROKAR_LIPOPROTEIN"/>
    <property type="match status" value="1"/>
</dbReference>
<protein>
    <recommendedName>
        <fullName evidence="5">DUF4221 domain-containing protein</fullName>
    </recommendedName>
</protein>
<evidence type="ECO:0000313" key="3">
    <source>
        <dbReference type="EMBL" id="OEK04818.1"/>
    </source>
</evidence>
<evidence type="ECO:0000313" key="4">
    <source>
        <dbReference type="Proteomes" id="UP000095552"/>
    </source>
</evidence>
<sequence length="384" mass="43130">MKKRIQIALFLTLFIGLLGCGSSDTSNSLSLKPVNGLVTFQLDQSTSNVSDGLQYFFDEKTGQELLFSLNTIKNEIQVFDFERNELIKRLAFDVEGPRGVGSIGAFYVHGLDSLLLFPNSGGKLFLVSSIDESLNSIEYQVPEGYGSAEVSTTFFSAKPLVKNGKLIAKTLYQGNYSTVTNQELSRRHTSYAIDLKSGVTNLLSPTFPDDYMRSMKKHFQFSFSATENGIAYSFWGDHNLYFLKDENAQLEEKLARSEALVTEWEALPLGGSRMDRAKYFAGSAHYGNIIYDPYREVYYRFAFPKVEVEDGADIGVLARFPSKFSVMVLSKDLNLIGETELSQTGQYVVSNAFVGRDGLYLSVNHPENEENEEDYLSFKLFKLK</sequence>
<proteinExistence type="predicted"/>
<dbReference type="EMBL" id="MDGQ01000005">
    <property type="protein sequence ID" value="OEK04818.1"/>
    <property type="molecule type" value="Genomic_DNA"/>
</dbReference>
<keyword evidence="2" id="KW-0732">Signal</keyword>
<dbReference type="Pfam" id="PF13970">
    <property type="entry name" value="DUF4221"/>
    <property type="match status" value="1"/>
</dbReference>
<dbReference type="AlphaFoldDB" id="A0A1E5T0B1"/>
<evidence type="ECO:0008006" key="5">
    <source>
        <dbReference type="Google" id="ProtNLM"/>
    </source>
</evidence>
<keyword evidence="4" id="KW-1185">Reference proteome</keyword>
<feature type="signal peptide" evidence="2">
    <location>
        <begin position="1"/>
        <end position="19"/>
    </location>
</feature>
<dbReference type="RefSeq" id="WP_069836323.1">
    <property type="nucleotide sequence ID" value="NZ_MDGQ01000005.1"/>
</dbReference>
<dbReference type="Proteomes" id="UP000095552">
    <property type="component" value="Unassembled WGS sequence"/>
</dbReference>
<reference evidence="3 4" key="1">
    <citation type="submission" date="2016-08" db="EMBL/GenBank/DDBJ databases">
        <title>Draft genome of Fabibacter sp. strain SK-8.</title>
        <authorList>
            <person name="Wong S.-K."/>
            <person name="Hamasaki K."/>
            <person name="Yoshizawa S."/>
        </authorList>
    </citation>
    <scope>NUCLEOTIDE SEQUENCE [LARGE SCALE GENOMIC DNA]</scope>
    <source>
        <strain evidence="3 4">SK-8</strain>
    </source>
</reference>
<organism evidence="3 4">
    <name type="scientific">Roseivirga misakiensis</name>
    <dbReference type="NCBI Taxonomy" id="1563681"/>
    <lineage>
        <taxon>Bacteria</taxon>
        <taxon>Pseudomonadati</taxon>
        <taxon>Bacteroidota</taxon>
        <taxon>Cytophagia</taxon>
        <taxon>Cytophagales</taxon>
        <taxon>Roseivirgaceae</taxon>
        <taxon>Roseivirga</taxon>
    </lineage>
</organism>
<feature type="chain" id="PRO_5009185787" description="DUF4221 domain-containing protein" evidence="2">
    <location>
        <begin position="20"/>
        <end position="384"/>
    </location>
</feature>
<evidence type="ECO:0000256" key="2">
    <source>
        <dbReference type="SAM" id="SignalP"/>
    </source>
</evidence>
<name>A0A1E5T0B1_9BACT</name>
<dbReference type="OrthoDB" id="828261at2"/>
<dbReference type="STRING" id="1563681.BFP71_15370"/>
<gene>
    <name evidence="3" type="ORF">BFP71_15370</name>
</gene>
<accession>A0A1E5T0B1</accession>
<keyword evidence="1" id="KW-0175">Coiled coil</keyword>